<dbReference type="SUPFAM" id="SSF140683">
    <property type="entry name" value="SP0561-like"/>
    <property type="match status" value="1"/>
</dbReference>
<evidence type="ECO:0000313" key="2">
    <source>
        <dbReference type="Proteomes" id="UP000198656"/>
    </source>
</evidence>
<protein>
    <submittedName>
        <fullName evidence="1">Uncharacterized protein</fullName>
    </submittedName>
</protein>
<dbReference type="STRING" id="1121419.SAMN05443529_13049"/>
<dbReference type="InterPro" id="IPR038062">
    <property type="entry name" value="ScdA-like_N_sf"/>
</dbReference>
<gene>
    <name evidence="1" type="ORF">SAMN05443529_13049</name>
</gene>
<dbReference type="Proteomes" id="UP000198656">
    <property type="component" value="Unassembled WGS sequence"/>
</dbReference>
<sequence length="33" mass="3696">MDHIDLNTNIADILCKYPQTAKAFRKFGILTSG</sequence>
<proteinExistence type="predicted"/>
<dbReference type="EMBL" id="FNCP01000030">
    <property type="protein sequence ID" value="SDI24393.1"/>
    <property type="molecule type" value="Genomic_DNA"/>
</dbReference>
<dbReference type="Gene3D" id="1.10.3910.10">
    <property type="entry name" value="SP0561-like"/>
    <property type="match status" value="1"/>
</dbReference>
<dbReference type="AlphaFoldDB" id="A0A1G8J007"/>
<accession>A0A1G8J007</accession>
<name>A0A1G8J007_9FIRM</name>
<evidence type="ECO:0000313" key="1">
    <source>
        <dbReference type="EMBL" id="SDI24393.1"/>
    </source>
</evidence>
<keyword evidence="2" id="KW-1185">Reference proteome</keyword>
<reference evidence="2" key="1">
    <citation type="submission" date="2016-10" db="EMBL/GenBank/DDBJ databases">
        <authorList>
            <person name="Varghese N."/>
            <person name="Submissions S."/>
        </authorList>
    </citation>
    <scope>NUCLEOTIDE SEQUENCE [LARGE SCALE GENOMIC DNA]</scope>
    <source>
        <strain evidence="2">DSM 8344</strain>
    </source>
</reference>
<organism evidence="1 2">
    <name type="scientific">Desulfosporosinus hippei DSM 8344</name>
    <dbReference type="NCBI Taxonomy" id="1121419"/>
    <lineage>
        <taxon>Bacteria</taxon>
        <taxon>Bacillati</taxon>
        <taxon>Bacillota</taxon>
        <taxon>Clostridia</taxon>
        <taxon>Eubacteriales</taxon>
        <taxon>Desulfitobacteriaceae</taxon>
        <taxon>Desulfosporosinus</taxon>
    </lineage>
</organism>